<dbReference type="Proteomes" id="UP000287033">
    <property type="component" value="Unassembled WGS sequence"/>
</dbReference>
<evidence type="ECO:0000313" key="5">
    <source>
        <dbReference type="Proteomes" id="UP000287033"/>
    </source>
</evidence>
<dbReference type="PROSITE" id="PS51450">
    <property type="entry name" value="LRR"/>
    <property type="match status" value="4"/>
</dbReference>
<dbReference type="STRING" id="137246.A0A401T5Z6"/>
<name>A0A401T5Z6_CHIPU</name>
<dbReference type="PANTHER" id="PTHR46652">
    <property type="entry name" value="LEUCINE-RICH REPEAT AND IQ DOMAIN-CONTAINING PROTEIN 1-RELATED"/>
    <property type="match status" value="1"/>
</dbReference>
<comment type="caution">
    <text evidence="4">The sequence shown here is derived from an EMBL/GenBank/DDBJ whole genome shotgun (WGS) entry which is preliminary data.</text>
</comment>
<sequence>MAKSQVGEESAMGCQTTLKKQHSTQAAKSICSKSKPYAVVKDIPANNKDSSDDLFSTEKLDGCRNGNTLDLHGKGIKKLQKFEKLPGMKTLDLSCNSIEEIEYLDNHNEITELKLYGNNIRKIKSLDRLQELQVLQLQFNNITTLRKGLLKLRKLQRLRLDSNRLICMESRELSGLSQLASLDISHNQLTDITAVNMLPCLEELFASSNRLCGVIDLSKCNKLQELDLSNNKISEVRGLSLLETLTKSLTRCFHLVELNLIGNIAETSEEDETMHLMEVSYLMPQLEYLDGVPLNPSNSENQNSQVIQKTGLANASLESTQKSCLMDFESQMEDLQQSLAERFSQVKNLMESLPKKLPFKPSHTASTKLTSVPGYGSRPQTSCRSRSRIEEARSFAAQHFEK</sequence>
<evidence type="ECO:0000256" key="3">
    <source>
        <dbReference type="SAM" id="MobiDB-lite"/>
    </source>
</evidence>
<dbReference type="AlphaFoldDB" id="A0A401T5Z6"/>
<dbReference type="InterPro" id="IPR003591">
    <property type="entry name" value="Leu-rich_rpt_typical-subtyp"/>
</dbReference>
<feature type="region of interest" description="Disordered" evidence="3">
    <location>
        <begin position="356"/>
        <end position="402"/>
    </location>
</feature>
<keyword evidence="1" id="KW-0433">Leucine-rich repeat</keyword>
<dbReference type="Gene3D" id="3.80.10.10">
    <property type="entry name" value="Ribonuclease Inhibitor"/>
    <property type="match status" value="2"/>
</dbReference>
<protein>
    <recommendedName>
        <fullName evidence="6">Protein phosphatase 1 regulatory subunit 7</fullName>
    </recommendedName>
</protein>
<keyword evidence="5" id="KW-1185">Reference proteome</keyword>
<dbReference type="PANTHER" id="PTHR46652:SF3">
    <property type="entry name" value="LEUCINE-RICH REPEAT-CONTAINING PROTEIN 9"/>
    <property type="match status" value="1"/>
</dbReference>
<evidence type="ECO:0000256" key="2">
    <source>
        <dbReference type="ARBA" id="ARBA00022737"/>
    </source>
</evidence>
<gene>
    <name evidence="4" type="ORF">chiPu_0016548</name>
</gene>
<dbReference type="SMART" id="SM00365">
    <property type="entry name" value="LRR_SD22"/>
    <property type="match status" value="5"/>
</dbReference>
<organism evidence="4 5">
    <name type="scientific">Chiloscyllium punctatum</name>
    <name type="common">Brownbanded bambooshark</name>
    <name type="synonym">Hemiscyllium punctatum</name>
    <dbReference type="NCBI Taxonomy" id="137246"/>
    <lineage>
        <taxon>Eukaryota</taxon>
        <taxon>Metazoa</taxon>
        <taxon>Chordata</taxon>
        <taxon>Craniata</taxon>
        <taxon>Vertebrata</taxon>
        <taxon>Chondrichthyes</taxon>
        <taxon>Elasmobranchii</taxon>
        <taxon>Galeomorphii</taxon>
        <taxon>Galeoidea</taxon>
        <taxon>Orectolobiformes</taxon>
        <taxon>Hemiscylliidae</taxon>
        <taxon>Chiloscyllium</taxon>
    </lineage>
</organism>
<feature type="compositionally biased region" description="Polar residues" evidence="3">
    <location>
        <begin position="13"/>
        <end position="22"/>
    </location>
</feature>
<reference evidence="4 5" key="1">
    <citation type="journal article" date="2018" name="Nat. Ecol. Evol.">
        <title>Shark genomes provide insights into elasmobranch evolution and the origin of vertebrates.</title>
        <authorList>
            <person name="Hara Y"/>
            <person name="Yamaguchi K"/>
            <person name="Onimaru K"/>
            <person name="Kadota M"/>
            <person name="Koyanagi M"/>
            <person name="Keeley SD"/>
            <person name="Tatsumi K"/>
            <person name="Tanaka K"/>
            <person name="Motone F"/>
            <person name="Kageyama Y"/>
            <person name="Nozu R"/>
            <person name="Adachi N"/>
            <person name="Nishimura O"/>
            <person name="Nakagawa R"/>
            <person name="Tanegashima C"/>
            <person name="Kiyatake I"/>
            <person name="Matsumoto R"/>
            <person name="Murakumo K"/>
            <person name="Nishida K"/>
            <person name="Terakita A"/>
            <person name="Kuratani S"/>
            <person name="Sato K"/>
            <person name="Hyodo S Kuraku.S."/>
        </authorList>
    </citation>
    <scope>NUCLEOTIDE SEQUENCE [LARGE SCALE GENOMIC DNA]</scope>
</reference>
<accession>A0A401T5Z6</accession>
<dbReference type="SMART" id="SM00369">
    <property type="entry name" value="LRR_TYP"/>
    <property type="match status" value="5"/>
</dbReference>
<dbReference type="SUPFAM" id="SSF52058">
    <property type="entry name" value="L domain-like"/>
    <property type="match status" value="1"/>
</dbReference>
<proteinExistence type="predicted"/>
<dbReference type="EMBL" id="BEZZ01001100">
    <property type="protein sequence ID" value="GCC38037.1"/>
    <property type="molecule type" value="Genomic_DNA"/>
</dbReference>
<dbReference type="InterPro" id="IPR001611">
    <property type="entry name" value="Leu-rich_rpt"/>
</dbReference>
<evidence type="ECO:0000256" key="1">
    <source>
        <dbReference type="ARBA" id="ARBA00022614"/>
    </source>
</evidence>
<evidence type="ECO:0000313" key="4">
    <source>
        <dbReference type="EMBL" id="GCC38037.1"/>
    </source>
</evidence>
<dbReference type="PRINTS" id="PR00019">
    <property type="entry name" value="LEURICHRPT"/>
</dbReference>
<feature type="region of interest" description="Disordered" evidence="3">
    <location>
        <begin position="1"/>
        <end position="22"/>
    </location>
</feature>
<dbReference type="OrthoDB" id="1574204at2759"/>
<dbReference type="InterPro" id="IPR032675">
    <property type="entry name" value="LRR_dom_sf"/>
</dbReference>
<feature type="compositionally biased region" description="Basic and acidic residues" evidence="3">
    <location>
        <begin position="387"/>
        <end position="402"/>
    </location>
</feature>
<keyword evidence="2" id="KW-0677">Repeat</keyword>
<dbReference type="Pfam" id="PF13516">
    <property type="entry name" value="LRR_6"/>
    <property type="match status" value="1"/>
</dbReference>
<dbReference type="InterPro" id="IPR050836">
    <property type="entry name" value="SDS22/Internalin_LRR"/>
</dbReference>
<dbReference type="Pfam" id="PF13855">
    <property type="entry name" value="LRR_8"/>
    <property type="match status" value="1"/>
</dbReference>
<evidence type="ECO:0008006" key="6">
    <source>
        <dbReference type="Google" id="ProtNLM"/>
    </source>
</evidence>